<proteinExistence type="predicted"/>
<keyword evidence="3" id="KW-1185">Reference proteome</keyword>
<dbReference type="EMBL" id="BMYK01000016">
    <property type="protein sequence ID" value="GHC92784.1"/>
    <property type="molecule type" value="Genomic_DNA"/>
</dbReference>
<evidence type="ECO:0000313" key="3">
    <source>
        <dbReference type="Proteomes" id="UP000626210"/>
    </source>
</evidence>
<accession>A0ABQ3G6B7</accession>
<dbReference type="Proteomes" id="UP000626210">
    <property type="component" value="Unassembled WGS sequence"/>
</dbReference>
<dbReference type="Pfam" id="PF11748">
    <property type="entry name" value="DUF3306"/>
    <property type="match status" value="1"/>
</dbReference>
<organism evidence="2 3">
    <name type="scientific">Pseudorhodoferax aquiterrae</name>
    <dbReference type="NCBI Taxonomy" id="747304"/>
    <lineage>
        <taxon>Bacteria</taxon>
        <taxon>Pseudomonadati</taxon>
        <taxon>Pseudomonadota</taxon>
        <taxon>Betaproteobacteria</taxon>
        <taxon>Burkholderiales</taxon>
        <taxon>Comamonadaceae</taxon>
    </lineage>
</organism>
<sequence length="194" mass="20128">MAPDSGFLSRWSQRKVQARQGAVLPEAPPPVPTPAPAVTAPATEAPAATPAPAAPPLPTLDDVTQLTRDSDFSRFVAPEVSGEVRNAALKKLFSDPHFNVMDGLDTYIDDYNTPDPLPAAMLRQMAQAAYLGLATPEAETEPARTDPPAAGPQNPPAAAMEPHDEDPDLRLQSLHDPGPPGPGPGAGGHAGGQC</sequence>
<comment type="caution">
    <text evidence="2">The sequence shown here is derived from an EMBL/GenBank/DDBJ whole genome shotgun (WGS) entry which is preliminary data.</text>
</comment>
<evidence type="ECO:0008006" key="4">
    <source>
        <dbReference type="Google" id="ProtNLM"/>
    </source>
</evidence>
<evidence type="ECO:0000313" key="2">
    <source>
        <dbReference type="EMBL" id="GHC92784.1"/>
    </source>
</evidence>
<protein>
    <recommendedName>
        <fullName evidence="4">DUF3306 domain-containing protein</fullName>
    </recommendedName>
</protein>
<feature type="region of interest" description="Disordered" evidence="1">
    <location>
        <begin position="132"/>
        <end position="194"/>
    </location>
</feature>
<feature type="compositionally biased region" description="Gly residues" evidence="1">
    <location>
        <begin position="184"/>
        <end position="194"/>
    </location>
</feature>
<reference evidence="3" key="1">
    <citation type="journal article" date="2019" name="Int. J. Syst. Evol. Microbiol.">
        <title>The Global Catalogue of Microorganisms (GCM) 10K type strain sequencing project: providing services to taxonomists for standard genome sequencing and annotation.</title>
        <authorList>
            <consortium name="The Broad Institute Genomics Platform"/>
            <consortium name="The Broad Institute Genome Sequencing Center for Infectious Disease"/>
            <person name="Wu L."/>
            <person name="Ma J."/>
        </authorList>
    </citation>
    <scope>NUCLEOTIDE SEQUENCE [LARGE SCALE GENOMIC DNA]</scope>
    <source>
        <strain evidence="3">KCTC 23314</strain>
    </source>
</reference>
<dbReference type="RefSeq" id="WP_189688963.1">
    <property type="nucleotide sequence ID" value="NZ_BMYK01000016.1"/>
</dbReference>
<feature type="region of interest" description="Disordered" evidence="1">
    <location>
        <begin position="1"/>
        <end position="63"/>
    </location>
</feature>
<name>A0ABQ3G6B7_9BURK</name>
<feature type="compositionally biased region" description="Pro residues" evidence="1">
    <location>
        <begin position="26"/>
        <end position="35"/>
    </location>
</feature>
<dbReference type="InterPro" id="IPR021735">
    <property type="entry name" value="DUF3306"/>
</dbReference>
<evidence type="ECO:0000256" key="1">
    <source>
        <dbReference type="SAM" id="MobiDB-lite"/>
    </source>
</evidence>
<feature type="compositionally biased region" description="Low complexity" evidence="1">
    <location>
        <begin position="36"/>
        <end position="51"/>
    </location>
</feature>
<gene>
    <name evidence="2" type="ORF">GCM10007320_43180</name>
</gene>